<gene>
    <name evidence="3" type="ORF">GCM10017600_37730</name>
</gene>
<dbReference type="Proteomes" id="UP001143474">
    <property type="component" value="Unassembled WGS sequence"/>
</dbReference>
<dbReference type="GO" id="GO:0044550">
    <property type="term" value="P:secondary metabolite biosynthetic process"/>
    <property type="evidence" value="ECO:0007669"/>
    <property type="project" value="TreeGrafter"/>
</dbReference>
<feature type="domain" description="Condensation" evidence="2">
    <location>
        <begin position="493"/>
        <end position="906"/>
    </location>
</feature>
<reference evidence="3" key="2">
    <citation type="submission" date="2023-01" db="EMBL/GenBank/DDBJ databases">
        <authorList>
            <person name="Sun Q."/>
            <person name="Evtushenko L."/>
        </authorList>
    </citation>
    <scope>NUCLEOTIDE SEQUENCE</scope>
    <source>
        <strain evidence="3">VKM Ac-2007</strain>
    </source>
</reference>
<keyword evidence="4" id="KW-1185">Reference proteome</keyword>
<dbReference type="RefSeq" id="WP_271218789.1">
    <property type="nucleotide sequence ID" value="NZ_BSEV01000007.1"/>
</dbReference>
<dbReference type="Gene3D" id="3.30.559.10">
    <property type="entry name" value="Chloramphenicol acetyltransferase-like domain"/>
    <property type="match status" value="2"/>
</dbReference>
<evidence type="ECO:0000259" key="2">
    <source>
        <dbReference type="Pfam" id="PF00668"/>
    </source>
</evidence>
<dbReference type="SUPFAM" id="SSF52777">
    <property type="entry name" value="CoA-dependent acyltransferases"/>
    <property type="match status" value="4"/>
</dbReference>
<feature type="domain" description="Condensation" evidence="2">
    <location>
        <begin position="4"/>
        <end position="419"/>
    </location>
</feature>
<name>A0A9W6I1L9_9ACTN</name>
<evidence type="ECO:0000313" key="4">
    <source>
        <dbReference type="Proteomes" id="UP001143474"/>
    </source>
</evidence>
<dbReference type="PANTHER" id="PTHR45527:SF1">
    <property type="entry name" value="FATTY ACID SYNTHASE"/>
    <property type="match status" value="1"/>
</dbReference>
<dbReference type="GO" id="GO:0005829">
    <property type="term" value="C:cytosol"/>
    <property type="evidence" value="ECO:0007669"/>
    <property type="project" value="TreeGrafter"/>
</dbReference>
<feature type="compositionally biased region" description="Low complexity" evidence="1">
    <location>
        <begin position="425"/>
        <end position="446"/>
    </location>
</feature>
<dbReference type="GO" id="GO:0031177">
    <property type="term" value="F:phosphopantetheine binding"/>
    <property type="evidence" value="ECO:0007669"/>
    <property type="project" value="TreeGrafter"/>
</dbReference>
<dbReference type="GO" id="GO:0008610">
    <property type="term" value="P:lipid biosynthetic process"/>
    <property type="evidence" value="ECO:0007669"/>
    <property type="project" value="UniProtKB-ARBA"/>
</dbReference>
<dbReference type="GO" id="GO:0043041">
    <property type="term" value="P:amino acid activation for nonribosomal peptide biosynthetic process"/>
    <property type="evidence" value="ECO:0007669"/>
    <property type="project" value="TreeGrafter"/>
</dbReference>
<organism evidence="3 4">
    <name type="scientific">Streptosporangium carneum</name>
    <dbReference type="NCBI Taxonomy" id="47481"/>
    <lineage>
        <taxon>Bacteria</taxon>
        <taxon>Bacillati</taxon>
        <taxon>Actinomycetota</taxon>
        <taxon>Actinomycetes</taxon>
        <taxon>Streptosporangiales</taxon>
        <taxon>Streptosporangiaceae</taxon>
        <taxon>Streptosporangium</taxon>
    </lineage>
</organism>
<dbReference type="GO" id="GO:0003824">
    <property type="term" value="F:catalytic activity"/>
    <property type="evidence" value="ECO:0007669"/>
    <property type="project" value="InterPro"/>
</dbReference>
<evidence type="ECO:0000256" key="1">
    <source>
        <dbReference type="SAM" id="MobiDB-lite"/>
    </source>
</evidence>
<evidence type="ECO:0000313" key="3">
    <source>
        <dbReference type="EMBL" id="GLK10367.1"/>
    </source>
</evidence>
<protein>
    <recommendedName>
        <fullName evidence="2">Condensation domain-containing protein</fullName>
    </recommendedName>
</protein>
<dbReference type="InterPro" id="IPR001242">
    <property type="entry name" value="Condensation_dom"/>
</dbReference>
<comment type="caution">
    <text evidence="3">The sequence shown here is derived from an EMBL/GenBank/DDBJ whole genome shotgun (WGS) entry which is preliminary data.</text>
</comment>
<dbReference type="AlphaFoldDB" id="A0A9W6I1L9"/>
<dbReference type="Gene3D" id="3.30.559.30">
    <property type="entry name" value="Nonribosomal peptide synthetase, condensation domain"/>
    <property type="match status" value="2"/>
</dbReference>
<dbReference type="InterPro" id="IPR023213">
    <property type="entry name" value="CAT-like_dom_sf"/>
</dbReference>
<sequence>MTAETFPLTGAQAGIWFAQRPDPGNPVYNTAYRVDVRGPVDPVLFERALLRCLAEAEPLRLRFTEEPAQYLPECDSLRGSAAFLDLREWPAPEAAADAWMRADLAAPVDLVTGPLSSHALLRLADDRFVWYLRMHCILIDAYGLSMLVGRVAEIYNALTEGLPAGPSPFGGLLPVLAEEEAYRASERHAEDRAYWLDRLVSAPEPRGLAGAPPRAAGEVIRCREDLPATGHWDLIARQARATWADVAAAGLAVYLGRLTGVTDVLIGLPLMNRFGAALRVPCLTANVLPLRLDVRHDVPLGGLVEQAALRVAEARRHSRYRIEDLRRDLGLPDSRGALFGPLLDIKPFASEVKFGDARATVGTLASGPVEDLAVTLLLDGDRLTLELTGNVALYSEESLAAHALRLARLLTSLALTPPETPVGLLLPPAEEALPPAGEEAAPATAPRRGRRARGAAATGTAAAPPARAGAAAPLPVGRPALPPLRPRHRPTPMPLSPAQARLWSQQGVEGRSPAHTIAFTVRPPGPMDRDALQAALGDVVARHEILRTVFPEEHGVPRQRILPPGPVPLPVWQPDDPAVAMRTITRRGFDLGVDLPLRAHLLRRGPDDHVLLLVLHRIAADHRSTGPLARDLLTAYEARRSGVAPAFERAPVQYADYTLWRRDLPDPGLSHWRQALEGLPDRLELPADRPRPRVPSGAGGTVPVKAAPGLAAAIGELAGASRTGVFPVLHAALAALLTRLGAGVDIPIGTPVAGRHDGALDNALDDAVGPYADMLVLRTDTSGDPSFTELLDRVGKADLVAFDHANLPFDRLTEALGPSRSHDRRPPFQVTLVHRDAPAHGVEVVHTGAAEFDLTLNLDGTGTGFLEYSKDLFDRSTAVGLAEQLTRLLSQAVTAPATPISGFHLLDV</sequence>
<feature type="region of interest" description="Disordered" evidence="1">
    <location>
        <begin position="425"/>
        <end position="497"/>
    </location>
</feature>
<accession>A0A9W6I1L9</accession>
<reference evidence="3" key="1">
    <citation type="journal article" date="2014" name="Int. J. Syst. Evol. Microbiol.">
        <title>Complete genome sequence of Corynebacterium casei LMG S-19264T (=DSM 44701T), isolated from a smear-ripened cheese.</title>
        <authorList>
            <consortium name="US DOE Joint Genome Institute (JGI-PGF)"/>
            <person name="Walter F."/>
            <person name="Albersmeier A."/>
            <person name="Kalinowski J."/>
            <person name="Ruckert C."/>
        </authorList>
    </citation>
    <scope>NUCLEOTIDE SEQUENCE</scope>
    <source>
        <strain evidence="3">VKM Ac-2007</strain>
    </source>
</reference>
<dbReference type="PANTHER" id="PTHR45527">
    <property type="entry name" value="NONRIBOSOMAL PEPTIDE SYNTHETASE"/>
    <property type="match status" value="1"/>
</dbReference>
<feature type="compositionally biased region" description="Low complexity" evidence="1">
    <location>
        <begin position="454"/>
        <end position="479"/>
    </location>
</feature>
<dbReference type="EMBL" id="BSEV01000007">
    <property type="protein sequence ID" value="GLK10367.1"/>
    <property type="molecule type" value="Genomic_DNA"/>
</dbReference>
<proteinExistence type="predicted"/>
<dbReference type="Pfam" id="PF00668">
    <property type="entry name" value="Condensation"/>
    <property type="match status" value="2"/>
</dbReference>